<dbReference type="EMBL" id="JAGFMF010012032">
    <property type="protein sequence ID" value="KAG8508374.1"/>
    <property type="molecule type" value="Genomic_DNA"/>
</dbReference>
<reference evidence="2" key="1">
    <citation type="journal article" date="2021" name="Evol. Appl.">
        <title>The genome of the Pyrenean desman and the effects of bottlenecks and inbreeding on the genomic landscape of an endangered species.</title>
        <authorList>
            <person name="Escoda L."/>
            <person name="Castresana J."/>
        </authorList>
    </citation>
    <scope>NUCLEOTIDE SEQUENCE</scope>
    <source>
        <strain evidence="2">IBE-C5619</strain>
    </source>
</reference>
<evidence type="ECO:0000313" key="2">
    <source>
        <dbReference type="EMBL" id="KAG8508374.1"/>
    </source>
</evidence>
<protein>
    <submittedName>
        <fullName evidence="2">Uncharacterized protein</fullName>
    </submittedName>
</protein>
<dbReference type="PANTHER" id="PTHR37455:SF1">
    <property type="entry name" value="SIMILAR TO 1190005I06RIK PROTEIN"/>
    <property type="match status" value="1"/>
</dbReference>
<dbReference type="Pfam" id="PF15366">
    <property type="entry name" value="DUF4597"/>
    <property type="match status" value="1"/>
</dbReference>
<dbReference type="PANTHER" id="PTHR37455">
    <property type="entry name" value="GENE, 27021-RELATED"/>
    <property type="match status" value="1"/>
</dbReference>
<name>A0A8J6DH80_GALPY</name>
<comment type="caution">
    <text evidence="2">The sequence shown here is derived from an EMBL/GenBank/DDBJ whole genome shotgun (WGS) entry which is preliminary data.</text>
</comment>
<dbReference type="OrthoDB" id="9451159at2759"/>
<feature type="region of interest" description="Disordered" evidence="1">
    <location>
        <begin position="30"/>
        <end position="49"/>
    </location>
</feature>
<gene>
    <name evidence="2" type="ORF">J0S82_006875</name>
</gene>
<accession>A0A8J6DH80</accession>
<dbReference type="AlphaFoldDB" id="A0A8J6DH80"/>
<evidence type="ECO:0000313" key="3">
    <source>
        <dbReference type="Proteomes" id="UP000700334"/>
    </source>
</evidence>
<organism evidence="2 3">
    <name type="scientific">Galemys pyrenaicus</name>
    <name type="common">Iberian desman</name>
    <name type="synonym">Pyrenean desman</name>
    <dbReference type="NCBI Taxonomy" id="202257"/>
    <lineage>
        <taxon>Eukaryota</taxon>
        <taxon>Metazoa</taxon>
        <taxon>Chordata</taxon>
        <taxon>Craniata</taxon>
        <taxon>Vertebrata</taxon>
        <taxon>Euteleostomi</taxon>
        <taxon>Mammalia</taxon>
        <taxon>Eutheria</taxon>
        <taxon>Laurasiatheria</taxon>
        <taxon>Eulipotyphla</taxon>
        <taxon>Talpidae</taxon>
        <taxon>Galemys</taxon>
    </lineage>
</organism>
<keyword evidence="3" id="KW-1185">Reference proteome</keyword>
<sequence>MCVSSSGGHDEAPVLSGKHLDVPDIVITPPTPTGMALQRGARHTGERPGRVCLPAWARGWTPRWPDGAPRP</sequence>
<dbReference type="InterPro" id="IPR027864">
    <property type="entry name" value="DUF4597"/>
</dbReference>
<evidence type="ECO:0000256" key="1">
    <source>
        <dbReference type="SAM" id="MobiDB-lite"/>
    </source>
</evidence>
<proteinExistence type="predicted"/>
<dbReference type="Proteomes" id="UP000700334">
    <property type="component" value="Unassembled WGS sequence"/>
</dbReference>